<comment type="similarity">
    <text evidence="3">Belongs to the BCKDHA family.</text>
</comment>
<dbReference type="EC" id="1.2.4.4" evidence="4"/>
<evidence type="ECO:0000313" key="14">
    <source>
        <dbReference type="Proteomes" id="UP001190700"/>
    </source>
</evidence>
<keyword evidence="8" id="KW-0560">Oxidoreductase</keyword>
<evidence type="ECO:0000256" key="10">
    <source>
        <dbReference type="ARBA" id="ARBA00031050"/>
    </source>
</evidence>
<keyword evidence="7" id="KW-0630">Potassium</keyword>
<protein>
    <recommendedName>
        <fullName evidence="4">3-methyl-2-oxobutanoate dehydrogenase (2-methylpropanoyl-transferring)</fullName>
        <ecNumber evidence="4">1.2.4.4</ecNumber>
    </recommendedName>
    <alternativeName>
        <fullName evidence="10">Branched-chain alpha-keto acid dehydrogenase E1 component alpha chain</fullName>
    </alternativeName>
</protein>
<evidence type="ECO:0000256" key="2">
    <source>
        <dbReference type="ARBA" id="ARBA00004305"/>
    </source>
</evidence>
<dbReference type="FunFam" id="3.40.50.970:FF:000015">
    <property type="entry name" value="2-oxoisovalerate dehydrogenase subunit alpha"/>
    <property type="match status" value="1"/>
</dbReference>
<dbReference type="PANTHER" id="PTHR43380">
    <property type="entry name" value="2-OXOISOVALERATE DEHYDROGENASE SUBUNIT ALPHA, MITOCHONDRIAL"/>
    <property type="match status" value="1"/>
</dbReference>
<dbReference type="EMBL" id="LGRX02033240">
    <property type="protein sequence ID" value="KAK3242079.1"/>
    <property type="molecule type" value="Genomic_DNA"/>
</dbReference>
<comment type="subcellular location">
    <subcellularLocation>
        <location evidence="2">Mitochondrion matrix</location>
    </subcellularLocation>
</comment>
<organism evidence="13 14">
    <name type="scientific">Cymbomonas tetramitiformis</name>
    <dbReference type="NCBI Taxonomy" id="36881"/>
    <lineage>
        <taxon>Eukaryota</taxon>
        <taxon>Viridiplantae</taxon>
        <taxon>Chlorophyta</taxon>
        <taxon>Pyramimonadophyceae</taxon>
        <taxon>Pyramimonadales</taxon>
        <taxon>Pyramimonadaceae</taxon>
        <taxon>Cymbomonas</taxon>
    </lineage>
</organism>
<dbReference type="InterPro" id="IPR050771">
    <property type="entry name" value="Alpha-ketoacid_DH_E1_comp"/>
</dbReference>
<sequence>MDDEGNLVDPTKPSEISREHARQIYVTMVRLQVMDNLFYEAQRQGRFSFYLQSTGEEALNVGSAAGMDAKDTVLAQYREQGVIMWRGFTYKQFAHQVLGTHQALGKGRQMPIHYGSAELYFHTISSPLATQIPQAVGVAYANKMDNRPQVAVVYFGDGAASEGDFHAAMNFASTLEVPVVFICRNNGWAISTPAHEQYRGDGIAGRGPAYGIPTTRVDGNDALAMWEVSAAARKIALEESRPVLIEAMTYRSAHHSTSDDSARYRSKDEMKRWQGREPVGRFRLWLESKGWWTEEEEVDLRNSSRVELLAAIEDAEKAPKPSLENMVTDVYDVVPPQLREQEAGVARMIELHSQDFESLNLAKK</sequence>
<keyword evidence="5" id="KW-0479">Metal-binding</keyword>
<evidence type="ECO:0000256" key="11">
    <source>
        <dbReference type="ARBA" id="ARBA00052792"/>
    </source>
</evidence>
<dbReference type="SUPFAM" id="SSF52518">
    <property type="entry name" value="Thiamin diphosphate-binding fold (THDP-binding)"/>
    <property type="match status" value="1"/>
</dbReference>
<evidence type="ECO:0000256" key="4">
    <source>
        <dbReference type="ARBA" id="ARBA00012277"/>
    </source>
</evidence>
<dbReference type="AlphaFoldDB" id="A0AAE0EVU9"/>
<feature type="domain" description="Dehydrogenase E1 component" evidence="12">
    <location>
        <begin position="27"/>
        <end position="323"/>
    </location>
</feature>
<proteinExistence type="inferred from homology"/>
<reference evidence="13 14" key="1">
    <citation type="journal article" date="2015" name="Genome Biol. Evol.">
        <title>Comparative Genomics of a Bacterivorous Green Alga Reveals Evolutionary Causalities and Consequences of Phago-Mixotrophic Mode of Nutrition.</title>
        <authorList>
            <person name="Burns J.A."/>
            <person name="Paasch A."/>
            <person name="Narechania A."/>
            <person name="Kim E."/>
        </authorList>
    </citation>
    <scope>NUCLEOTIDE SEQUENCE [LARGE SCALE GENOMIC DNA]</scope>
    <source>
        <strain evidence="13 14">PLY_AMNH</strain>
    </source>
</reference>
<dbReference type="GO" id="GO:0005759">
    <property type="term" value="C:mitochondrial matrix"/>
    <property type="evidence" value="ECO:0007669"/>
    <property type="project" value="UniProtKB-SubCell"/>
</dbReference>
<dbReference type="Gene3D" id="3.40.50.970">
    <property type="match status" value="1"/>
</dbReference>
<evidence type="ECO:0000313" key="13">
    <source>
        <dbReference type="EMBL" id="KAK3242079.1"/>
    </source>
</evidence>
<keyword evidence="14" id="KW-1185">Reference proteome</keyword>
<gene>
    <name evidence="13" type="ORF">CYMTET_48207</name>
</gene>
<keyword evidence="6" id="KW-0809">Transit peptide</keyword>
<dbReference type="CDD" id="cd02000">
    <property type="entry name" value="TPP_E1_PDC_ADC_BCADC"/>
    <property type="match status" value="1"/>
</dbReference>
<name>A0AAE0EVU9_9CHLO</name>
<dbReference type="Proteomes" id="UP001190700">
    <property type="component" value="Unassembled WGS sequence"/>
</dbReference>
<evidence type="ECO:0000256" key="8">
    <source>
        <dbReference type="ARBA" id="ARBA00023002"/>
    </source>
</evidence>
<dbReference type="GO" id="GO:0003863">
    <property type="term" value="F:branched-chain 2-oxo acid dehydrogenase activity"/>
    <property type="evidence" value="ECO:0007669"/>
    <property type="project" value="UniProtKB-EC"/>
</dbReference>
<dbReference type="Pfam" id="PF00676">
    <property type="entry name" value="E1_dh"/>
    <property type="match status" value="1"/>
</dbReference>
<dbReference type="GO" id="GO:0046872">
    <property type="term" value="F:metal ion binding"/>
    <property type="evidence" value="ECO:0007669"/>
    <property type="project" value="UniProtKB-KW"/>
</dbReference>
<accession>A0AAE0EVU9</accession>
<dbReference type="PANTHER" id="PTHR43380:SF1">
    <property type="entry name" value="2-OXOISOVALERATE DEHYDROGENASE SUBUNIT ALPHA, MITOCHONDRIAL"/>
    <property type="match status" value="1"/>
</dbReference>
<evidence type="ECO:0000256" key="3">
    <source>
        <dbReference type="ARBA" id="ARBA00008646"/>
    </source>
</evidence>
<evidence type="ECO:0000256" key="7">
    <source>
        <dbReference type="ARBA" id="ARBA00022958"/>
    </source>
</evidence>
<comment type="cofactor">
    <cofactor evidence="1">
        <name>thiamine diphosphate</name>
        <dbReference type="ChEBI" id="CHEBI:58937"/>
    </cofactor>
</comment>
<keyword evidence="9" id="KW-0496">Mitochondrion</keyword>
<evidence type="ECO:0000259" key="12">
    <source>
        <dbReference type="Pfam" id="PF00676"/>
    </source>
</evidence>
<comment type="caution">
    <text evidence="13">The sequence shown here is derived from an EMBL/GenBank/DDBJ whole genome shotgun (WGS) entry which is preliminary data.</text>
</comment>
<dbReference type="GO" id="GO:0009083">
    <property type="term" value="P:branched-chain amino acid catabolic process"/>
    <property type="evidence" value="ECO:0007669"/>
    <property type="project" value="TreeGrafter"/>
</dbReference>
<dbReference type="InterPro" id="IPR029061">
    <property type="entry name" value="THDP-binding"/>
</dbReference>
<dbReference type="InterPro" id="IPR001017">
    <property type="entry name" value="DH_E1"/>
</dbReference>
<evidence type="ECO:0000256" key="9">
    <source>
        <dbReference type="ARBA" id="ARBA00023128"/>
    </source>
</evidence>
<evidence type="ECO:0000256" key="1">
    <source>
        <dbReference type="ARBA" id="ARBA00001964"/>
    </source>
</evidence>
<evidence type="ECO:0000256" key="6">
    <source>
        <dbReference type="ARBA" id="ARBA00022946"/>
    </source>
</evidence>
<evidence type="ECO:0000256" key="5">
    <source>
        <dbReference type="ARBA" id="ARBA00022723"/>
    </source>
</evidence>
<comment type="catalytic activity">
    <reaction evidence="11">
        <text>N(6)-[(R)-lipoyl]-L-lysyl-[protein] + 3-methyl-2-oxobutanoate + H(+) = N(6)-[(R)-S(8)-2-methylpropanoyldihydrolipoyl]-L-lysyl-[protein] + CO2</text>
        <dbReference type="Rhea" id="RHEA:13457"/>
        <dbReference type="Rhea" id="RHEA-COMP:10474"/>
        <dbReference type="Rhea" id="RHEA-COMP:10497"/>
        <dbReference type="ChEBI" id="CHEBI:11851"/>
        <dbReference type="ChEBI" id="CHEBI:15378"/>
        <dbReference type="ChEBI" id="CHEBI:16526"/>
        <dbReference type="ChEBI" id="CHEBI:83099"/>
        <dbReference type="ChEBI" id="CHEBI:83142"/>
        <dbReference type="EC" id="1.2.4.4"/>
    </reaction>
</comment>